<dbReference type="Gene3D" id="3.60.21.10">
    <property type="match status" value="1"/>
</dbReference>
<dbReference type="Pfam" id="PF12850">
    <property type="entry name" value="Metallophos_2"/>
    <property type="match status" value="1"/>
</dbReference>
<reference evidence="4" key="1">
    <citation type="journal article" date="2020" name="mSystems">
        <title>Genome- and Community-Level Interaction Insights into Carbon Utilization and Element Cycling Functions of Hydrothermarchaeota in Hydrothermal Sediment.</title>
        <authorList>
            <person name="Zhou Z."/>
            <person name="Liu Y."/>
            <person name="Xu W."/>
            <person name="Pan J."/>
            <person name="Luo Z.H."/>
            <person name="Li M."/>
        </authorList>
    </citation>
    <scope>NUCLEOTIDE SEQUENCE [LARGE SCALE GENOMIC DNA]</scope>
    <source>
        <strain evidence="4">HyVt-456</strain>
    </source>
</reference>
<evidence type="ECO:0000256" key="1">
    <source>
        <dbReference type="ARBA" id="ARBA00008950"/>
    </source>
</evidence>
<dbReference type="PIRSF" id="PIRSF000883">
    <property type="entry name" value="Pesterase_MJ0912"/>
    <property type="match status" value="1"/>
</dbReference>
<organism evidence="4">
    <name type="scientific">Caldithrix abyssi</name>
    <dbReference type="NCBI Taxonomy" id="187145"/>
    <lineage>
        <taxon>Bacteria</taxon>
        <taxon>Pseudomonadati</taxon>
        <taxon>Calditrichota</taxon>
        <taxon>Calditrichia</taxon>
        <taxon>Calditrichales</taxon>
        <taxon>Calditrichaceae</taxon>
        <taxon>Caldithrix</taxon>
    </lineage>
</organism>
<dbReference type="InterPro" id="IPR050126">
    <property type="entry name" value="Ap4A_hydrolase"/>
</dbReference>
<dbReference type="Proteomes" id="UP000886005">
    <property type="component" value="Unassembled WGS sequence"/>
</dbReference>
<dbReference type="PANTHER" id="PTHR42850">
    <property type="entry name" value="METALLOPHOSPHOESTERASE"/>
    <property type="match status" value="1"/>
</dbReference>
<dbReference type="InterPro" id="IPR024654">
    <property type="entry name" value="Calcineurin-like_PHP_lpxH"/>
</dbReference>
<gene>
    <name evidence="4" type="ORF">ENJ10_11130</name>
</gene>
<proteinExistence type="inferred from homology"/>
<dbReference type="EMBL" id="DRLD01000309">
    <property type="protein sequence ID" value="HED11231.1"/>
    <property type="molecule type" value="Genomic_DNA"/>
</dbReference>
<dbReference type="NCBIfam" id="TIGR00040">
    <property type="entry name" value="yfcE"/>
    <property type="match status" value="1"/>
</dbReference>
<dbReference type="AlphaFoldDB" id="A0A7V1LNK1"/>
<dbReference type="PANTHER" id="PTHR42850:SF2">
    <property type="entry name" value="BLL5683 PROTEIN"/>
    <property type="match status" value="1"/>
</dbReference>
<dbReference type="GO" id="GO:0005737">
    <property type="term" value="C:cytoplasm"/>
    <property type="evidence" value="ECO:0007669"/>
    <property type="project" value="TreeGrafter"/>
</dbReference>
<comment type="caution">
    <text evidence="4">The sequence shown here is derived from an EMBL/GenBank/DDBJ whole genome shotgun (WGS) entry which is preliminary data.</text>
</comment>
<dbReference type="InterPro" id="IPR011152">
    <property type="entry name" value="Pesterase_MJ0912"/>
</dbReference>
<dbReference type="SUPFAM" id="SSF56300">
    <property type="entry name" value="Metallo-dependent phosphatases"/>
    <property type="match status" value="1"/>
</dbReference>
<dbReference type="GO" id="GO:0046872">
    <property type="term" value="F:metal ion binding"/>
    <property type="evidence" value="ECO:0007669"/>
    <property type="project" value="UniProtKB-KW"/>
</dbReference>
<keyword evidence="2" id="KW-0479">Metal-binding</keyword>
<feature type="domain" description="Calcineurin-like phosphoesterase" evidence="3">
    <location>
        <begin position="23"/>
        <end position="208"/>
    </location>
</feature>
<evidence type="ECO:0000313" key="4">
    <source>
        <dbReference type="EMBL" id="HED11231.1"/>
    </source>
</evidence>
<dbReference type="InterPro" id="IPR000979">
    <property type="entry name" value="Phosphodiesterase_MJ0936/Vps29"/>
</dbReference>
<protein>
    <recommendedName>
        <fullName evidence="2">Phosphoesterase</fullName>
        <ecNumber evidence="2">3.1.4.-</ecNumber>
    </recommendedName>
</protein>
<evidence type="ECO:0000256" key="2">
    <source>
        <dbReference type="RuleBase" id="RU362039"/>
    </source>
</evidence>
<name>A0A7V1LNK1_CALAY</name>
<sequence length="265" mass="29810">MCGNNALVNHYIGILVIITDEPLKIALISDIHGNNEALSAVLEAIAAEGCDHIVCLGDVATLGPQPRQVLENLRQVRADFIMGNHDAALLHPRMLAQYRIAAPLKPDIQWCLDQLDPQEISFLEEFDDCRQLELAPSQKLLAYHGSPRSNIENVYPDAPVQSLREIFSSFSVQFMAGGHTHIQMLRNFDGRWLINPGSVGQPFHHTPEEGGVPRLLNHAEWAVLSIKKSSVAVELKRTYYDINRYCQIIEDSTLPVKDWLLRQYV</sequence>
<comment type="cofactor">
    <cofactor evidence="2">
        <name>a divalent metal cation</name>
        <dbReference type="ChEBI" id="CHEBI:60240"/>
    </cofactor>
</comment>
<comment type="similarity">
    <text evidence="1 2">Belongs to the metallophosphoesterase superfamily. YfcE family.</text>
</comment>
<accession>A0A7V1LNK1</accession>
<evidence type="ECO:0000259" key="3">
    <source>
        <dbReference type="Pfam" id="PF12850"/>
    </source>
</evidence>
<dbReference type="EC" id="3.1.4.-" evidence="2"/>
<dbReference type="InterPro" id="IPR029052">
    <property type="entry name" value="Metallo-depent_PP-like"/>
</dbReference>
<dbReference type="GO" id="GO:0016791">
    <property type="term" value="F:phosphatase activity"/>
    <property type="evidence" value="ECO:0007669"/>
    <property type="project" value="TreeGrafter"/>
</dbReference>